<dbReference type="SUPFAM" id="SSF56281">
    <property type="entry name" value="Metallo-hydrolase/oxidoreductase"/>
    <property type="match status" value="1"/>
</dbReference>
<dbReference type="AlphaFoldDB" id="A0A7S8C4A4"/>
<reference evidence="1 2" key="1">
    <citation type="submission" date="2020-06" db="EMBL/GenBank/DDBJ databases">
        <title>Genome sequence of 2 isolates from Red Sea Mangroves.</title>
        <authorList>
            <person name="Sefrji F."/>
            <person name="Michoud G."/>
            <person name="Merlino G."/>
            <person name="Daffonchio D."/>
        </authorList>
    </citation>
    <scope>NUCLEOTIDE SEQUENCE [LARGE SCALE GENOMIC DNA]</scope>
    <source>
        <strain evidence="1 2">R1DC25</strain>
    </source>
</reference>
<dbReference type="Proteomes" id="UP000593594">
    <property type="component" value="Chromosome"/>
</dbReference>
<dbReference type="RefSeq" id="WP_213164323.1">
    <property type="nucleotide sequence ID" value="NZ_CP058214.1"/>
</dbReference>
<dbReference type="EMBL" id="CP058214">
    <property type="protein sequence ID" value="QPC43083.1"/>
    <property type="molecule type" value="Genomic_DNA"/>
</dbReference>
<organism evidence="1 2">
    <name type="scientific">Kaustia mangrovi</name>
    <dbReference type="NCBI Taxonomy" id="2593653"/>
    <lineage>
        <taxon>Bacteria</taxon>
        <taxon>Pseudomonadati</taxon>
        <taxon>Pseudomonadota</taxon>
        <taxon>Alphaproteobacteria</taxon>
        <taxon>Hyphomicrobiales</taxon>
        <taxon>Parvibaculaceae</taxon>
        <taxon>Kaustia</taxon>
    </lineage>
</organism>
<keyword evidence="1" id="KW-0378">Hydrolase</keyword>
<evidence type="ECO:0000313" key="2">
    <source>
        <dbReference type="Proteomes" id="UP000593594"/>
    </source>
</evidence>
<accession>A0A7S8C4A4</accession>
<dbReference type="InterPro" id="IPR036866">
    <property type="entry name" value="RibonucZ/Hydroxyglut_hydro"/>
</dbReference>
<keyword evidence="2" id="KW-1185">Reference proteome</keyword>
<dbReference type="PANTHER" id="PTHR39189:SF1">
    <property type="entry name" value="UPF0173 METAL-DEPENDENT HYDROLASE YTKL"/>
    <property type="match status" value="1"/>
</dbReference>
<dbReference type="KEGG" id="kmn:HW532_10520"/>
<dbReference type="InterPro" id="IPR006311">
    <property type="entry name" value="TAT_signal"/>
</dbReference>
<gene>
    <name evidence="1" type="ORF">HW532_10520</name>
</gene>
<dbReference type="PROSITE" id="PS51318">
    <property type="entry name" value="TAT"/>
    <property type="match status" value="1"/>
</dbReference>
<protein>
    <submittedName>
        <fullName evidence="1">MBL fold metallo-hydrolase</fullName>
    </submittedName>
</protein>
<sequence length="327" mass="35417">MDRKDLEPLAADGSSGTLAPGISRRSFFVAAGAAGVCGAATALGPTAAKAQSTDWQQPGNNNHVLALQEQSAYPDGPVTVDFYGHCAIKLTSPGGATVLFDPWRDDPSGAWGLWFKNEFPETLVDITMSTHTHFDHDAIHRPQSTMVLDRMVGSFAFADLKITGFADKHACVAPGWYPWTDALKEFGVDACPPNNPGHMDMVTYLVETGGIRTLIWGDNRHNPPDAFWEAVGPVDILTLPVDGSQHILSYAQGDAIVERLKPKIVIPTHYLGETTTYTLSTLQPADEWVKSQKSYKMLDGPALTLAAAEVSGMDREFLYFGDHAAQT</sequence>
<name>A0A7S8C4A4_9HYPH</name>
<dbReference type="GO" id="GO:0016787">
    <property type="term" value="F:hydrolase activity"/>
    <property type="evidence" value="ECO:0007669"/>
    <property type="project" value="UniProtKB-KW"/>
</dbReference>
<dbReference type="Gene3D" id="3.60.15.10">
    <property type="entry name" value="Ribonuclease Z/Hydroxyacylglutathione hydrolase-like"/>
    <property type="match status" value="1"/>
</dbReference>
<proteinExistence type="predicted"/>
<evidence type="ECO:0000313" key="1">
    <source>
        <dbReference type="EMBL" id="QPC43083.1"/>
    </source>
</evidence>
<dbReference type="PANTHER" id="PTHR39189">
    <property type="entry name" value="UPF0173 METAL-DEPENDENT HYDROLASE YTKL"/>
    <property type="match status" value="1"/>
</dbReference>
<dbReference type="Pfam" id="PF13483">
    <property type="entry name" value="Lactamase_B_3"/>
    <property type="match status" value="1"/>
</dbReference>